<dbReference type="InterPro" id="IPR013693">
    <property type="entry name" value="SpoIID/LytB_N"/>
</dbReference>
<dbReference type="GeneID" id="32476328"/>
<organism evidence="2 3">
    <name type="scientific">Selenomonas noxia F0398</name>
    <dbReference type="NCBI Taxonomy" id="702437"/>
    <lineage>
        <taxon>Bacteria</taxon>
        <taxon>Bacillati</taxon>
        <taxon>Bacillota</taxon>
        <taxon>Negativicutes</taxon>
        <taxon>Selenomonadales</taxon>
        <taxon>Selenomonadaceae</taxon>
        <taxon>Selenomonas</taxon>
    </lineage>
</organism>
<name>A0ABN0DQZ7_9FIRM</name>
<dbReference type="NCBIfam" id="TIGR02669">
    <property type="entry name" value="SpoIID_LytB"/>
    <property type="match status" value="1"/>
</dbReference>
<gene>
    <name evidence="2" type="ORF">HMPREF9432_00725</name>
</gene>
<sequence length="383" mass="42545">MSGYLRLYISFLFAVFVVVLPFPASASWQPEITIGIMQGASSVQFSTTGGTLYVYENPEKHPIFVLPQRKELDVRILQGKILANGQEIKGDRLVIQPEPEKFIKVNGMPYRGYITLLKRSGLTVVNNVLVEDYLYGVVPKEMPSSWSMEALRAQSVAARTFALKNRKRHSTEGFDLCSTSHCQVYEGMSAETKLTTEAVNRTRGEVLFYKGTIIDALFHTDSGGMTESSENMWGSSVPYLRAVNEVQSQTKPWSRTVSMDVAVKSFEKNGKRVGLLREVRLSRLNIGKGSGDRSLSGRVRSADFVGTKGHALLSGNELRSMFSLPSTLFDVRLSKTGIVFSGYGSGHGLGLSQWGAKALADQRKSYKDILFHYYTGVTLEKLY</sequence>
<dbReference type="InterPro" id="IPR013486">
    <property type="entry name" value="SpoIID/LytB"/>
</dbReference>
<accession>A0ABN0DQZ7</accession>
<reference evidence="2 3" key="1">
    <citation type="submission" date="2011-08" db="EMBL/GenBank/DDBJ databases">
        <title>The Genome Sequence of Selenomonas noxia F0398.</title>
        <authorList>
            <consortium name="The Broad Institute Genome Sequencing Platform"/>
            <person name="Earl A."/>
            <person name="Ward D."/>
            <person name="Feldgarden M."/>
            <person name="Gevers D."/>
            <person name="Izard J."/>
            <person name="Ganesan A."/>
            <person name="Blanton J.M."/>
            <person name="Baranova O.V."/>
            <person name="Tanner A.C."/>
            <person name="Dewhirst F.E."/>
            <person name="Young S.K."/>
            <person name="Zeng Q."/>
            <person name="Gargeya S."/>
            <person name="Fitzgerald M."/>
            <person name="Haas B."/>
            <person name="Abouelleil A."/>
            <person name="Alvarado L."/>
            <person name="Arachchi H.M."/>
            <person name="Berlin A."/>
            <person name="Brown A."/>
            <person name="Chapman S.B."/>
            <person name="Chen Z."/>
            <person name="Dunbar C."/>
            <person name="Freedman E."/>
            <person name="Gearin G."/>
            <person name="Gellesch M."/>
            <person name="Goldberg J."/>
            <person name="Griggs A."/>
            <person name="Gujja S."/>
            <person name="Heiman D."/>
            <person name="Howarth C."/>
            <person name="Larson L."/>
            <person name="Lui A."/>
            <person name="MacDonald P.J.P."/>
            <person name="Montmayeur A."/>
            <person name="Murphy C."/>
            <person name="Neiman D."/>
            <person name="Pearson M."/>
            <person name="Priest M."/>
            <person name="Roberts A."/>
            <person name="Saif S."/>
            <person name="Shea T."/>
            <person name="Shenoy N."/>
            <person name="Sisk P."/>
            <person name="Stolte C."/>
            <person name="Sykes S."/>
            <person name="Wortman J."/>
            <person name="Nusbaum C."/>
            <person name="Birren B."/>
        </authorList>
    </citation>
    <scope>NUCLEOTIDE SEQUENCE [LARGE SCALE GENOMIC DNA]</scope>
    <source>
        <strain evidence="2 3">F0398</strain>
    </source>
</reference>
<feature type="domain" description="Sporulation stage II protein D amidase enhancer LytB N-terminal" evidence="1">
    <location>
        <begin position="119"/>
        <end position="209"/>
    </location>
</feature>
<dbReference type="InterPro" id="IPR051922">
    <property type="entry name" value="Bact_Sporulation_Assoc"/>
</dbReference>
<keyword evidence="3" id="KW-1185">Reference proteome</keyword>
<dbReference type="Pfam" id="PF08486">
    <property type="entry name" value="SpoIID"/>
    <property type="match status" value="1"/>
</dbReference>
<evidence type="ECO:0000313" key="2">
    <source>
        <dbReference type="EMBL" id="EHG25345.1"/>
    </source>
</evidence>
<dbReference type="RefSeq" id="WP_006694251.1">
    <property type="nucleotide sequence ID" value="NZ_JH376858.1"/>
</dbReference>
<evidence type="ECO:0000259" key="1">
    <source>
        <dbReference type="Pfam" id="PF08486"/>
    </source>
</evidence>
<dbReference type="EMBL" id="ADGH01000004">
    <property type="protein sequence ID" value="EHG25345.1"/>
    <property type="molecule type" value="Genomic_DNA"/>
</dbReference>
<evidence type="ECO:0000313" key="3">
    <source>
        <dbReference type="Proteomes" id="UP000003175"/>
    </source>
</evidence>
<proteinExistence type="predicted"/>
<dbReference type="PANTHER" id="PTHR30032:SF4">
    <property type="entry name" value="AMIDASE ENHANCER"/>
    <property type="match status" value="1"/>
</dbReference>
<comment type="caution">
    <text evidence="2">The sequence shown here is derived from an EMBL/GenBank/DDBJ whole genome shotgun (WGS) entry which is preliminary data.</text>
</comment>
<dbReference type="PANTHER" id="PTHR30032">
    <property type="entry name" value="N-ACETYLMURAMOYL-L-ALANINE AMIDASE-RELATED"/>
    <property type="match status" value="1"/>
</dbReference>
<protein>
    <recommendedName>
        <fullName evidence="1">Sporulation stage II protein D amidase enhancer LytB N-terminal domain-containing protein</fullName>
    </recommendedName>
</protein>
<dbReference type="Proteomes" id="UP000003175">
    <property type="component" value="Unassembled WGS sequence"/>
</dbReference>